<feature type="signal peptide" evidence="1">
    <location>
        <begin position="1"/>
        <end position="27"/>
    </location>
</feature>
<accession>A0ABS4BH70</accession>
<protein>
    <submittedName>
        <fullName evidence="2">Uncharacterized protein</fullName>
    </submittedName>
</protein>
<evidence type="ECO:0000313" key="3">
    <source>
        <dbReference type="Proteomes" id="UP000678276"/>
    </source>
</evidence>
<keyword evidence="1" id="KW-0732">Signal</keyword>
<feature type="chain" id="PRO_5047487212" evidence="1">
    <location>
        <begin position="28"/>
        <end position="173"/>
    </location>
</feature>
<dbReference type="EMBL" id="JAGJCF010000003">
    <property type="protein sequence ID" value="MBP0615290.1"/>
    <property type="molecule type" value="Genomic_DNA"/>
</dbReference>
<organism evidence="2 3">
    <name type="scientific">Jiella mangrovi</name>
    <dbReference type="NCBI Taxonomy" id="2821407"/>
    <lineage>
        <taxon>Bacteria</taxon>
        <taxon>Pseudomonadati</taxon>
        <taxon>Pseudomonadota</taxon>
        <taxon>Alphaproteobacteria</taxon>
        <taxon>Hyphomicrobiales</taxon>
        <taxon>Aurantimonadaceae</taxon>
        <taxon>Jiella</taxon>
    </lineage>
</organism>
<sequence length="173" mass="18329">MPSSTCLAFAGTLALCAGLAIGSPALAASDYFSRFDGQWRGGGSVKVKQLPAPTNVSCTVSGTRKGPSSFDIAGSCRAMLVMSRDIAARLTYDKGARLYRGTYTGSSSGPATLAGKLRGDTLDLRVKWAKKIYDDDFARMLIKNTGRGAFSMQVVEKINGKNVVVSNLSFKGR</sequence>
<dbReference type="RefSeq" id="WP_209593698.1">
    <property type="nucleotide sequence ID" value="NZ_JAGJCF010000003.1"/>
</dbReference>
<comment type="caution">
    <text evidence="2">The sequence shown here is derived from an EMBL/GenBank/DDBJ whole genome shotgun (WGS) entry which is preliminary data.</text>
</comment>
<gene>
    <name evidence="2" type="ORF">J6595_06835</name>
</gene>
<reference evidence="2 3" key="1">
    <citation type="submission" date="2021-04" db="EMBL/GenBank/DDBJ databases">
        <title>Whole genome sequence of Jiella sp. KSK16Y-1.</title>
        <authorList>
            <person name="Tuo L."/>
        </authorList>
    </citation>
    <scope>NUCLEOTIDE SEQUENCE [LARGE SCALE GENOMIC DNA]</scope>
    <source>
        <strain evidence="2 3">KSK16Y-1</strain>
    </source>
</reference>
<dbReference type="Proteomes" id="UP000678276">
    <property type="component" value="Unassembled WGS sequence"/>
</dbReference>
<keyword evidence="3" id="KW-1185">Reference proteome</keyword>
<proteinExistence type="predicted"/>
<evidence type="ECO:0000256" key="1">
    <source>
        <dbReference type="SAM" id="SignalP"/>
    </source>
</evidence>
<name>A0ABS4BH70_9HYPH</name>
<evidence type="ECO:0000313" key="2">
    <source>
        <dbReference type="EMBL" id="MBP0615290.1"/>
    </source>
</evidence>